<evidence type="ECO:0000313" key="2">
    <source>
        <dbReference type="EMBL" id="CAB1435577.1"/>
    </source>
</evidence>
<name>A0A9N7UPS7_PLEPL</name>
<protein>
    <submittedName>
        <fullName evidence="2">Uncharacterized protein</fullName>
    </submittedName>
</protein>
<accession>A0A9N7UPS7</accession>
<proteinExistence type="predicted"/>
<feature type="compositionally biased region" description="Polar residues" evidence="1">
    <location>
        <begin position="27"/>
        <end position="36"/>
    </location>
</feature>
<feature type="region of interest" description="Disordered" evidence="1">
    <location>
        <begin position="24"/>
        <end position="77"/>
    </location>
</feature>
<comment type="caution">
    <text evidence="2">The sequence shown here is derived from an EMBL/GenBank/DDBJ whole genome shotgun (WGS) entry which is preliminary data.</text>
</comment>
<dbReference type="AlphaFoldDB" id="A0A9N7UPS7"/>
<dbReference type="EMBL" id="CADEAL010001780">
    <property type="protein sequence ID" value="CAB1435577.1"/>
    <property type="molecule type" value="Genomic_DNA"/>
</dbReference>
<organism evidence="2 3">
    <name type="scientific">Pleuronectes platessa</name>
    <name type="common">European plaice</name>
    <dbReference type="NCBI Taxonomy" id="8262"/>
    <lineage>
        <taxon>Eukaryota</taxon>
        <taxon>Metazoa</taxon>
        <taxon>Chordata</taxon>
        <taxon>Craniata</taxon>
        <taxon>Vertebrata</taxon>
        <taxon>Euteleostomi</taxon>
        <taxon>Actinopterygii</taxon>
        <taxon>Neopterygii</taxon>
        <taxon>Teleostei</taxon>
        <taxon>Neoteleostei</taxon>
        <taxon>Acanthomorphata</taxon>
        <taxon>Carangaria</taxon>
        <taxon>Pleuronectiformes</taxon>
        <taxon>Pleuronectoidei</taxon>
        <taxon>Pleuronectidae</taxon>
        <taxon>Pleuronectes</taxon>
    </lineage>
</organism>
<reference evidence="2" key="1">
    <citation type="submission" date="2020-03" db="EMBL/GenBank/DDBJ databases">
        <authorList>
            <person name="Weist P."/>
        </authorList>
    </citation>
    <scope>NUCLEOTIDE SEQUENCE</scope>
</reference>
<sequence length="166" mass="17884">MPHSAAVKPAISIVNTGARTQTRESLCDSSLIQTPWPQKATRDTREQLSGPSGEHRQGQNHTAGQRKPFIGQKQSHAKWGGLRHNSVIVLCDGGPIRETDCSLAVTLPAPVPTALPPTEALDAPTGRRGHPARGPDHSRLQSLFHAQSFSSFLLPSDDAPRHCNVN</sequence>
<dbReference type="Proteomes" id="UP001153269">
    <property type="component" value="Unassembled WGS sequence"/>
</dbReference>
<keyword evidence="3" id="KW-1185">Reference proteome</keyword>
<gene>
    <name evidence="2" type="ORF">PLEPLA_LOCUS23638</name>
</gene>
<evidence type="ECO:0000313" key="3">
    <source>
        <dbReference type="Proteomes" id="UP001153269"/>
    </source>
</evidence>
<evidence type="ECO:0000256" key="1">
    <source>
        <dbReference type="SAM" id="MobiDB-lite"/>
    </source>
</evidence>
<feature type="region of interest" description="Disordered" evidence="1">
    <location>
        <begin position="114"/>
        <end position="138"/>
    </location>
</feature>